<name>A0A1Y3BNY3_EURMA</name>
<organism evidence="1 2">
    <name type="scientific">Euroglyphus maynei</name>
    <name type="common">Mayne's house dust mite</name>
    <dbReference type="NCBI Taxonomy" id="6958"/>
    <lineage>
        <taxon>Eukaryota</taxon>
        <taxon>Metazoa</taxon>
        <taxon>Ecdysozoa</taxon>
        <taxon>Arthropoda</taxon>
        <taxon>Chelicerata</taxon>
        <taxon>Arachnida</taxon>
        <taxon>Acari</taxon>
        <taxon>Acariformes</taxon>
        <taxon>Sarcoptiformes</taxon>
        <taxon>Astigmata</taxon>
        <taxon>Psoroptidia</taxon>
        <taxon>Analgoidea</taxon>
        <taxon>Pyroglyphidae</taxon>
        <taxon>Pyroglyphinae</taxon>
        <taxon>Euroglyphus</taxon>
    </lineage>
</organism>
<reference evidence="1 2" key="1">
    <citation type="submission" date="2017-03" db="EMBL/GenBank/DDBJ databases">
        <title>Genome Survey of Euroglyphus maynei.</title>
        <authorList>
            <person name="Arlian L.G."/>
            <person name="Morgan M.S."/>
            <person name="Rider S.D."/>
        </authorList>
    </citation>
    <scope>NUCLEOTIDE SEQUENCE [LARGE SCALE GENOMIC DNA]</scope>
    <source>
        <strain evidence="1">Arlian Lab</strain>
        <tissue evidence="1">Whole body</tissue>
    </source>
</reference>
<dbReference type="AlphaFoldDB" id="A0A1Y3BNY3"/>
<dbReference type="OrthoDB" id="6514717at2759"/>
<evidence type="ECO:0000313" key="2">
    <source>
        <dbReference type="Proteomes" id="UP000194236"/>
    </source>
</evidence>
<accession>A0A1Y3BNY3</accession>
<dbReference type="EMBL" id="MUJZ01007228">
    <property type="protein sequence ID" value="OTF82690.1"/>
    <property type="molecule type" value="Genomic_DNA"/>
</dbReference>
<dbReference type="Proteomes" id="UP000194236">
    <property type="component" value="Unassembled WGS sequence"/>
</dbReference>
<comment type="caution">
    <text evidence="1">The sequence shown here is derived from an EMBL/GenBank/DDBJ whole genome shotgun (WGS) entry which is preliminary data.</text>
</comment>
<keyword evidence="2" id="KW-1185">Reference proteome</keyword>
<evidence type="ECO:0000313" key="1">
    <source>
        <dbReference type="EMBL" id="OTF82690.1"/>
    </source>
</evidence>
<proteinExistence type="predicted"/>
<sequence>MNAIYNRLIDYGFNSVGISDSCRELAICNTSNYVLTQMPAFLESYGRERLMNFPTSVFGNHDYTNAWIVGLSSAEPSFCPSLFACDNTAITPNEASKSMSSVTERPIMATEKIPIQMNQKTAYYVSMPDESKRPPLMLLIEID</sequence>
<protein>
    <submittedName>
        <fullName evidence="1">Uncharacterized protein</fullName>
    </submittedName>
</protein>
<gene>
    <name evidence="1" type="ORF">BLA29_001443</name>
</gene>